<dbReference type="AlphaFoldDB" id="A0A7W8JFU1"/>
<sequence>MTVIRDIQLSIPSDINYFDHTVIVDYDTGETSPFTDYRKSKSAIFHYETRCITSLYTRLLPEIHTDGEKGVIIQCVPDLSRLSEKEMGIEMVPDFITVYVEMDYNQYFSLMDNLEKKKMTLELVQQGVEKLADERGWDKQIFRDIYNKIKELNYKNTFVYKEKSSPNRKYICSIVCEHEVSHVDICLEIKRRNGNKVLRKERLVRVDRPHESFYWRYLGELTWTLNHKVTFTDHLHHFGWIVTFLEKENETQMIWEVNKVSYLSP</sequence>
<proteinExistence type="predicted"/>
<organism evidence="1 2">
    <name type="scientific">Anoxybacillus mongoliensis</name>
    <dbReference type="NCBI Taxonomy" id="452565"/>
    <lineage>
        <taxon>Bacteria</taxon>
        <taxon>Bacillati</taxon>
        <taxon>Bacillota</taxon>
        <taxon>Bacilli</taxon>
        <taxon>Bacillales</taxon>
        <taxon>Anoxybacillaceae</taxon>
        <taxon>Anoxybacillus</taxon>
    </lineage>
</organism>
<evidence type="ECO:0000313" key="1">
    <source>
        <dbReference type="EMBL" id="MBB5356242.1"/>
    </source>
</evidence>
<protein>
    <submittedName>
        <fullName evidence="1">Uncharacterized protein</fullName>
    </submittedName>
</protein>
<dbReference type="EMBL" id="JACHEQ010000012">
    <property type="protein sequence ID" value="MBB5356242.1"/>
    <property type="molecule type" value="Genomic_DNA"/>
</dbReference>
<dbReference type="Proteomes" id="UP000583699">
    <property type="component" value="Unassembled WGS sequence"/>
</dbReference>
<gene>
    <name evidence="1" type="ORF">HNR43_002222</name>
</gene>
<dbReference type="RefSeq" id="WP_183243841.1">
    <property type="nucleotide sequence ID" value="NZ_JACHEQ010000012.1"/>
</dbReference>
<reference evidence="1 2" key="1">
    <citation type="submission" date="2020-08" db="EMBL/GenBank/DDBJ databases">
        <title>Genomic Encyclopedia of Type Strains, Phase IV (KMG-IV): sequencing the most valuable type-strain genomes for metagenomic binning, comparative biology and taxonomic classification.</title>
        <authorList>
            <person name="Goeker M."/>
        </authorList>
    </citation>
    <scope>NUCLEOTIDE SEQUENCE [LARGE SCALE GENOMIC DNA]</scope>
    <source>
        <strain evidence="1 2">DSM 19169</strain>
    </source>
</reference>
<accession>A0A7W8JFU1</accession>
<evidence type="ECO:0000313" key="2">
    <source>
        <dbReference type="Proteomes" id="UP000583699"/>
    </source>
</evidence>
<name>A0A7W8JFU1_9BACL</name>
<keyword evidence="2" id="KW-1185">Reference proteome</keyword>
<comment type="caution">
    <text evidence="1">The sequence shown here is derived from an EMBL/GenBank/DDBJ whole genome shotgun (WGS) entry which is preliminary data.</text>
</comment>